<keyword evidence="10" id="KW-1185">Reference proteome</keyword>
<accession>A0A5S9IMV8</accession>
<organism evidence="9 10">
    <name type="scientific">Uabimicrobium amorphum</name>
    <dbReference type="NCBI Taxonomy" id="2596890"/>
    <lineage>
        <taxon>Bacteria</taxon>
        <taxon>Pseudomonadati</taxon>
        <taxon>Planctomycetota</taxon>
        <taxon>Candidatus Uabimicrobiia</taxon>
        <taxon>Candidatus Uabimicrobiales</taxon>
        <taxon>Candidatus Uabimicrobiaceae</taxon>
        <taxon>Candidatus Uabimicrobium</taxon>
    </lineage>
</organism>
<keyword evidence="5" id="KW-0802">TPR repeat</keyword>
<dbReference type="SUPFAM" id="SSF56112">
    <property type="entry name" value="Protein kinase-like (PK-like)"/>
    <property type="match status" value="1"/>
</dbReference>
<evidence type="ECO:0000256" key="3">
    <source>
        <dbReference type="ARBA" id="ARBA00022777"/>
    </source>
</evidence>
<keyword evidence="1" id="KW-0808">Transferase</keyword>
<dbReference type="PROSITE" id="PS00108">
    <property type="entry name" value="PROTEIN_KINASE_ST"/>
    <property type="match status" value="1"/>
</dbReference>
<dbReference type="PANTHER" id="PTHR43289">
    <property type="entry name" value="MITOGEN-ACTIVATED PROTEIN KINASE KINASE KINASE 20-RELATED"/>
    <property type="match status" value="1"/>
</dbReference>
<dbReference type="SUPFAM" id="SSF48452">
    <property type="entry name" value="TPR-like"/>
    <property type="match status" value="1"/>
</dbReference>
<feature type="domain" description="Protein kinase" evidence="8">
    <location>
        <begin position="15"/>
        <end position="286"/>
    </location>
</feature>
<keyword evidence="2 6" id="KW-0547">Nucleotide-binding</keyword>
<dbReference type="Pfam" id="PF13432">
    <property type="entry name" value="TPR_16"/>
    <property type="match status" value="2"/>
</dbReference>
<dbReference type="EMBL" id="AP019860">
    <property type="protein sequence ID" value="BBM84356.1"/>
    <property type="molecule type" value="Genomic_DNA"/>
</dbReference>
<dbReference type="PROSITE" id="PS00107">
    <property type="entry name" value="PROTEIN_KINASE_ATP"/>
    <property type="match status" value="1"/>
</dbReference>
<dbReference type="InterPro" id="IPR008271">
    <property type="entry name" value="Ser/Thr_kinase_AS"/>
</dbReference>
<keyword evidence="7" id="KW-1133">Transmembrane helix</keyword>
<dbReference type="PROSITE" id="PS50011">
    <property type="entry name" value="PROTEIN_KINASE_DOM"/>
    <property type="match status" value="1"/>
</dbReference>
<dbReference type="Gene3D" id="1.25.40.10">
    <property type="entry name" value="Tetratricopeptide repeat domain"/>
    <property type="match status" value="1"/>
</dbReference>
<dbReference type="GO" id="GO:0004674">
    <property type="term" value="F:protein serine/threonine kinase activity"/>
    <property type="evidence" value="ECO:0007669"/>
    <property type="project" value="TreeGrafter"/>
</dbReference>
<dbReference type="InterPro" id="IPR019734">
    <property type="entry name" value="TPR_rpt"/>
</dbReference>
<evidence type="ECO:0000256" key="4">
    <source>
        <dbReference type="ARBA" id="ARBA00022840"/>
    </source>
</evidence>
<keyword evidence="4 6" id="KW-0067">ATP-binding</keyword>
<dbReference type="CDD" id="cd14014">
    <property type="entry name" value="STKc_PknB_like"/>
    <property type="match status" value="1"/>
</dbReference>
<feature type="binding site" evidence="6">
    <location>
        <position position="44"/>
    </location>
    <ligand>
        <name>ATP</name>
        <dbReference type="ChEBI" id="CHEBI:30616"/>
    </ligand>
</feature>
<dbReference type="OrthoDB" id="258731at2"/>
<dbReference type="InterPro" id="IPR011990">
    <property type="entry name" value="TPR-like_helical_dom_sf"/>
</dbReference>
<proteinExistence type="predicted"/>
<reference evidence="9 10" key="1">
    <citation type="submission" date="2019-08" db="EMBL/GenBank/DDBJ databases">
        <title>Complete genome sequence of Candidatus Uab amorphum.</title>
        <authorList>
            <person name="Shiratori T."/>
            <person name="Suzuki S."/>
            <person name="Kakizawa Y."/>
            <person name="Ishida K."/>
        </authorList>
    </citation>
    <scope>NUCLEOTIDE SEQUENCE [LARGE SCALE GENOMIC DNA]</scope>
    <source>
        <strain evidence="9 10">SRT547</strain>
    </source>
</reference>
<keyword evidence="7" id="KW-0812">Transmembrane</keyword>
<evidence type="ECO:0000259" key="8">
    <source>
        <dbReference type="PROSITE" id="PS50011"/>
    </source>
</evidence>
<feature type="repeat" description="TPR" evidence="5">
    <location>
        <begin position="387"/>
        <end position="420"/>
    </location>
</feature>
<feature type="transmembrane region" description="Helical" evidence="7">
    <location>
        <begin position="289"/>
        <end position="307"/>
    </location>
</feature>
<evidence type="ECO:0000313" key="9">
    <source>
        <dbReference type="EMBL" id="BBM84356.1"/>
    </source>
</evidence>
<dbReference type="RefSeq" id="WP_151968515.1">
    <property type="nucleotide sequence ID" value="NZ_AP019860.1"/>
</dbReference>
<keyword evidence="3 9" id="KW-0418">Kinase</keyword>
<protein>
    <submittedName>
        <fullName evidence="9">Protein kinase</fullName>
    </submittedName>
</protein>
<dbReference type="InterPro" id="IPR011009">
    <property type="entry name" value="Kinase-like_dom_sf"/>
</dbReference>
<evidence type="ECO:0000256" key="5">
    <source>
        <dbReference type="PROSITE-ProRule" id="PRU00339"/>
    </source>
</evidence>
<dbReference type="PANTHER" id="PTHR43289:SF6">
    <property type="entry name" value="SERINE_THREONINE-PROTEIN KINASE NEKL-3"/>
    <property type="match status" value="1"/>
</dbReference>
<dbReference type="Pfam" id="PF00069">
    <property type="entry name" value="Pkinase"/>
    <property type="match status" value="1"/>
</dbReference>
<dbReference type="SMART" id="SM00220">
    <property type="entry name" value="S_TKc"/>
    <property type="match status" value="1"/>
</dbReference>
<gene>
    <name evidence="9" type="ORF">UABAM_02715</name>
</gene>
<evidence type="ECO:0000256" key="2">
    <source>
        <dbReference type="ARBA" id="ARBA00022741"/>
    </source>
</evidence>
<dbReference type="SMART" id="SM00028">
    <property type="entry name" value="TPR"/>
    <property type="match status" value="4"/>
</dbReference>
<dbReference type="GO" id="GO:0005524">
    <property type="term" value="F:ATP binding"/>
    <property type="evidence" value="ECO:0007669"/>
    <property type="project" value="UniProtKB-UniRule"/>
</dbReference>
<dbReference type="Proteomes" id="UP000326354">
    <property type="component" value="Chromosome"/>
</dbReference>
<dbReference type="PROSITE" id="PS50005">
    <property type="entry name" value="TPR"/>
    <property type="match status" value="1"/>
</dbReference>
<dbReference type="InterPro" id="IPR017441">
    <property type="entry name" value="Protein_kinase_ATP_BS"/>
</dbReference>
<name>A0A5S9IMV8_UABAM</name>
<evidence type="ECO:0000313" key="10">
    <source>
        <dbReference type="Proteomes" id="UP000326354"/>
    </source>
</evidence>
<dbReference type="KEGG" id="uam:UABAM_02715"/>
<dbReference type="Gene3D" id="1.10.510.10">
    <property type="entry name" value="Transferase(Phosphotransferase) domain 1"/>
    <property type="match status" value="1"/>
</dbReference>
<keyword evidence="7" id="KW-0472">Membrane</keyword>
<sequence>MKYITNSTKKTWKNYEILHEIGRGGMGVVYKAQQISPSRIVAIKFSKANTSENSGQRFMREIQIVAKLQHARIPEIYDAGIENNYRYIVMEYIAGKPLGTYLKDTDISLNQKIQLFIKICNIIHFAHRNGIVHRDLKPANILVQDDGEPVVIDFGIAKQIDNEEFDLTKTGDVVGTLHYMAPEQIAGKRSAIDHQADIYALGAILFELMTNQRMIKGSHIFEVMCFIQDGKILPPSRVMENVDKNLEIIWRNATALKKSHRYATMGEFIRDLKLHTKGQKVKHTYRPKSAFIVALVLLALTASFFLWKHQSEVEHTIELSSLEKQRLLSFEKLLHHINNDQLKKAGIIMRKLQPVSEYQGIQIAKAYSRIRKYDVAIHVLQNFPPTFDVAYQQALIFYQQQKYDKARQHFSQLLEQHPQDSKLNYYLGMCLFHEKLPQQALKFLLKAEQNFEEDVILLENIAAIYRHSDVDKAAEYLKKCLRLYPVTAKYTLMLGKISLEKRKYFEAFAYFKQTLASGNNQEALELLHKIPYEEPLLREMCYQLILYHSVSYQNIREPDLFEEIWREIEFTFRRDYVAWQGTYHNRDVSVHPFIKPMRDEKMRESTRNALWSLRYSKSFAKEVGQAQLNPKLSKRDKTFFINIYRKIQKTIAEEKLGRVYYSLAYMYRNHSWQHRGFVGIDKDFLHKQLHRETNTFLKYLLAEGYLNIFGFDAIIMTANDENVDPVTRMICCSVLRKHYMAVNIEVFAKLPQLRLPTKSGIFLQTLIAQAMYVPHKYRRQDTFKRYYNSKSIPDFEIEVLQYLMRQQSPKVKISAAISLGILVSDTHPQLSQKANKIIQLQMNKEGGLSRYAHFMFWKILPLSSRKKTLPIYKKSLLHKDTFIRKMALVNAEFFGEFISEVTEEIDQCVNVQEIRMYALFAWSLNKKLKANIFESPFYKKWFPQLSPLEKTTIIISRLYRFSFDMRSFSTRNQQNITKAMKFFDILKRELITDKLPPQSRCMISYVLSLMKVHPSLDQLKKIKDPKLLAYYLHQLKQEINIGVQSALLIFLNAKNAKERQGIAAHFIENNHSKIQKFAISSYVACAAPAEQIKIYHRALDAHMDYQKGVALGLYYSLVNSCITESNFKESLGYNFFSGKPLSTVTNRRFSEMKQYVANVTPQKSKKLQALLELACTLDPKSSVYKFSKAYLFPNKNSIQLIKEAIDLNKNGEAGNQLDIYTLKLVQVCLEEQQTQTALDCLSQHRVSFLATYIAAAYRKLHKYEIAKRIYEKYFLTNVGYTNILPLRHNDYNEMVSLYFLQKQPETGKYLLDYLYELIRRNSWHKEKIDKQDFIEDIKSKYPIIKKNWK</sequence>
<evidence type="ECO:0000256" key="6">
    <source>
        <dbReference type="PROSITE-ProRule" id="PRU10141"/>
    </source>
</evidence>
<evidence type="ECO:0000256" key="1">
    <source>
        <dbReference type="ARBA" id="ARBA00022679"/>
    </source>
</evidence>
<evidence type="ECO:0000256" key="7">
    <source>
        <dbReference type="SAM" id="Phobius"/>
    </source>
</evidence>
<dbReference type="InterPro" id="IPR000719">
    <property type="entry name" value="Prot_kinase_dom"/>
</dbReference>